<feature type="domain" description="HTH lacI-type" evidence="4">
    <location>
        <begin position="7"/>
        <end position="62"/>
    </location>
</feature>
<evidence type="ECO:0000256" key="2">
    <source>
        <dbReference type="ARBA" id="ARBA00023125"/>
    </source>
</evidence>
<evidence type="ECO:0000259" key="4">
    <source>
        <dbReference type="PROSITE" id="PS50932"/>
    </source>
</evidence>
<keyword evidence="6" id="KW-1185">Reference proteome</keyword>
<dbReference type="InterPro" id="IPR010982">
    <property type="entry name" value="Lambda_DNA-bd_dom_sf"/>
</dbReference>
<dbReference type="CDD" id="cd01392">
    <property type="entry name" value="HTH_LacI"/>
    <property type="match status" value="1"/>
</dbReference>
<dbReference type="CDD" id="cd06267">
    <property type="entry name" value="PBP1_LacI_sugar_binding-like"/>
    <property type="match status" value="1"/>
</dbReference>
<dbReference type="PROSITE" id="PS00356">
    <property type="entry name" value="HTH_LACI_1"/>
    <property type="match status" value="1"/>
</dbReference>
<organism evidence="5 6">
    <name type="scientific">Paramicrobacterium chengjingii</name>
    <dbReference type="NCBI Taxonomy" id="2769067"/>
    <lineage>
        <taxon>Bacteria</taxon>
        <taxon>Bacillati</taxon>
        <taxon>Actinomycetota</taxon>
        <taxon>Actinomycetes</taxon>
        <taxon>Micrococcales</taxon>
        <taxon>Microbacteriaceae</taxon>
        <taxon>Paramicrobacterium</taxon>
    </lineage>
</organism>
<protein>
    <submittedName>
        <fullName evidence="5">LacI family DNA-binding transcriptional regulator</fullName>
    </submittedName>
</protein>
<dbReference type="PANTHER" id="PTHR30146:SF153">
    <property type="entry name" value="LACTOSE OPERON REPRESSOR"/>
    <property type="match status" value="1"/>
</dbReference>
<dbReference type="SUPFAM" id="SSF53822">
    <property type="entry name" value="Periplasmic binding protein-like I"/>
    <property type="match status" value="1"/>
</dbReference>
<name>A0ABX6YL71_9MICO</name>
<reference evidence="5 6" key="1">
    <citation type="submission" date="2020-12" db="EMBL/GenBank/DDBJ databases">
        <title>Microbacterium sp. HY060.</title>
        <authorList>
            <person name="Zhou J."/>
        </authorList>
    </citation>
    <scope>NUCLEOTIDE SEQUENCE [LARGE SCALE GENOMIC DNA]</scope>
    <source>
        <strain evidence="5 6">HY60</strain>
    </source>
</reference>
<dbReference type="InterPro" id="IPR046335">
    <property type="entry name" value="LacI/GalR-like_sensor"/>
</dbReference>
<dbReference type="Gene3D" id="3.40.50.2300">
    <property type="match status" value="2"/>
</dbReference>
<proteinExistence type="predicted"/>
<dbReference type="Proteomes" id="UP000662814">
    <property type="component" value="Chromosome"/>
</dbReference>
<dbReference type="Pfam" id="PF13377">
    <property type="entry name" value="Peripla_BP_3"/>
    <property type="match status" value="1"/>
</dbReference>
<dbReference type="InterPro" id="IPR000843">
    <property type="entry name" value="HTH_LacI"/>
</dbReference>
<accession>A0ABX6YL71</accession>
<keyword evidence="3" id="KW-0804">Transcription</keyword>
<dbReference type="InterPro" id="IPR028082">
    <property type="entry name" value="Peripla_BP_I"/>
</dbReference>
<dbReference type="EMBL" id="CP061169">
    <property type="protein sequence ID" value="QPZ39090.1"/>
    <property type="molecule type" value="Genomic_DNA"/>
</dbReference>
<evidence type="ECO:0000313" key="5">
    <source>
        <dbReference type="EMBL" id="QPZ39090.1"/>
    </source>
</evidence>
<evidence type="ECO:0000256" key="3">
    <source>
        <dbReference type="ARBA" id="ARBA00023163"/>
    </source>
</evidence>
<dbReference type="Pfam" id="PF00356">
    <property type="entry name" value="LacI"/>
    <property type="match status" value="1"/>
</dbReference>
<dbReference type="SMART" id="SM00354">
    <property type="entry name" value="HTH_LACI"/>
    <property type="match status" value="1"/>
</dbReference>
<dbReference type="PROSITE" id="PS50932">
    <property type="entry name" value="HTH_LACI_2"/>
    <property type="match status" value="1"/>
</dbReference>
<keyword evidence="2 5" id="KW-0238">DNA-binding</keyword>
<dbReference type="RefSeq" id="WP_166984777.1">
    <property type="nucleotide sequence ID" value="NZ_CP061169.1"/>
</dbReference>
<dbReference type="PANTHER" id="PTHR30146">
    <property type="entry name" value="LACI-RELATED TRANSCRIPTIONAL REPRESSOR"/>
    <property type="match status" value="1"/>
</dbReference>
<dbReference type="PRINTS" id="PR00036">
    <property type="entry name" value="HTHLACI"/>
</dbReference>
<dbReference type="Gene3D" id="1.10.260.40">
    <property type="entry name" value="lambda repressor-like DNA-binding domains"/>
    <property type="match status" value="1"/>
</dbReference>
<keyword evidence="1" id="KW-0805">Transcription regulation</keyword>
<dbReference type="SUPFAM" id="SSF47413">
    <property type="entry name" value="lambda repressor-like DNA-binding domains"/>
    <property type="match status" value="1"/>
</dbReference>
<gene>
    <name evidence="5" type="ORF">HCR76_03135</name>
</gene>
<sequence length="343" mass="35283">MESSTPVTLNDVADEAGVSLATASRVLNGSARKVAESYRQRVMAAAAHLGYAPNLSAQAMAKGRANIVGLLVGEIADPYFSAITSGAMAAADEAGLVVTVAVTGRDADRELTTVRALRGQRPRAIILAGSRFSDATRDAELTAELEAFRSSGGRVVFISQNALPFSTVQLGNDEAAHALGERLATLGYRTAAVIAGPETLITSTDRVTGFTRGFRAGGGDVVRTARGDFTRDGGFDAGEQLAASDLTGIDLIFAASDIMAVGAMSALRQAGITPGADLGVAGFDDISTARDVTPPLTTVAIPLENIGHSAVELALRDEPGADPTPVMGTVLVRESTPTRAIAE</sequence>
<dbReference type="GO" id="GO:0003677">
    <property type="term" value="F:DNA binding"/>
    <property type="evidence" value="ECO:0007669"/>
    <property type="project" value="UniProtKB-KW"/>
</dbReference>
<evidence type="ECO:0000256" key="1">
    <source>
        <dbReference type="ARBA" id="ARBA00023015"/>
    </source>
</evidence>
<evidence type="ECO:0000313" key="6">
    <source>
        <dbReference type="Proteomes" id="UP000662814"/>
    </source>
</evidence>